<organism evidence="3 4">
    <name type="scientific">Nakamurella panacisegetis</name>
    <dbReference type="NCBI Taxonomy" id="1090615"/>
    <lineage>
        <taxon>Bacteria</taxon>
        <taxon>Bacillati</taxon>
        <taxon>Actinomycetota</taxon>
        <taxon>Actinomycetes</taxon>
        <taxon>Nakamurellales</taxon>
        <taxon>Nakamurellaceae</taxon>
        <taxon>Nakamurella</taxon>
    </lineage>
</organism>
<reference evidence="3 4" key="1">
    <citation type="submission" date="2016-10" db="EMBL/GenBank/DDBJ databases">
        <authorList>
            <person name="de Groot N.N."/>
        </authorList>
    </citation>
    <scope>NUCLEOTIDE SEQUENCE [LARGE SCALE GENOMIC DNA]</scope>
    <source>
        <strain evidence="4">P4-7,KCTC 19426,CECT 7604</strain>
    </source>
</reference>
<protein>
    <submittedName>
        <fullName evidence="3">Uncharacterized protein</fullName>
    </submittedName>
</protein>
<dbReference type="EMBL" id="LT629710">
    <property type="protein sequence ID" value="SDO46119.1"/>
    <property type="molecule type" value="Genomic_DNA"/>
</dbReference>
<gene>
    <name evidence="3" type="ORF">SAMN04515671_1007</name>
</gene>
<dbReference type="STRING" id="1090615.SAMN04515671_1007"/>
<proteinExistence type="predicted"/>
<feature type="region of interest" description="Disordered" evidence="1">
    <location>
        <begin position="135"/>
        <end position="176"/>
    </location>
</feature>
<name>A0A1H0JRG0_9ACTN</name>
<sequence>MTDDKKRPDDDASENISAHDHQALTDLFAALTADAPPSEVSPLRVVKLGQAEVRAGVDRRIRRFRILRNIAVAAAVATVVVLVGSRIGGTSSSTSTAASSDYVAAVASSTRSDLAAGVAPAGSSAAAAGSAAASAPASGGYRSDQESSRSNQSNGSAGAAAASSAPAGSPAAGGAAASSSSAASWGSASARPGSSAAAPTKTACPALPAKTIAAVRTAIAESSLRVEVVDGCETSSGQNSVPLSSGSAADVLVNLRRAPVASCAKVQPVTCRAVAGTSGAYRSVSGRVAVWVYGNGYEVYLTPARSDSAITVDRLVSAGRAVVKVMD</sequence>
<feature type="compositionally biased region" description="Low complexity" evidence="1">
    <location>
        <begin position="148"/>
        <end position="176"/>
    </location>
</feature>
<dbReference type="AlphaFoldDB" id="A0A1H0JRG0"/>
<dbReference type="Proteomes" id="UP000198741">
    <property type="component" value="Chromosome I"/>
</dbReference>
<feature type="transmembrane region" description="Helical" evidence="2">
    <location>
        <begin position="66"/>
        <end position="85"/>
    </location>
</feature>
<evidence type="ECO:0000256" key="1">
    <source>
        <dbReference type="SAM" id="MobiDB-lite"/>
    </source>
</evidence>
<evidence type="ECO:0000313" key="4">
    <source>
        <dbReference type="Proteomes" id="UP000198741"/>
    </source>
</evidence>
<keyword evidence="2" id="KW-0812">Transmembrane</keyword>
<evidence type="ECO:0000256" key="2">
    <source>
        <dbReference type="SAM" id="Phobius"/>
    </source>
</evidence>
<evidence type="ECO:0000313" key="3">
    <source>
        <dbReference type="EMBL" id="SDO46119.1"/>
    </source>
</evidence>
<keyword evidence="2" id="KW-1133">Transmembrane helix</keyword>
<dbReference type="RefSeq" id="WP_090474857.1">
    <property type="nucleotide sequence ID" value="NZ_LT629710.1"/>
</dbReference>
<keyword evidence="2" id="KW-0472">Membrane</keyword>
<keyword evidence="4" id="KW-1185">Reference proteome</keyword>
<accession>A0A1H0JRG0</accession>